<organism evidence="3 4">
    <name type="scientific">Saccharata proteae CBS 121410</name>
    <dbReference type="NCBI Taxonomy" id="1314787"/>
    <lineage>
        <taxon>Eukaryota</taxon>
        <taxon>Fungi</taxon>
        <taxon>Dikarya</taxon>
        <taxon>Ascomycota</taxon>
        <taxon>Pezizomycotina</taxon>
        <taxon>Dothideomycetes</taxon>
        <taxon>Dothideomycetes incertae sedis</taxon>
        <taxon>Botryosphaeriales</taxon>
        <taxon>Saccharataceae</taxon>
        <taxon>Saccharata</taxon>
    </lineage>
</organism>
<dbReference type="Proteomes" id="UP000799776">
    <property type="component" value="Unassembled WGS sequence"/>
</dbReference>
<name>A0A9P4I4C7_9PEZI</name>
<accession>A0A9P4I4C7</accession>
<evidence type="ECO:0000256" key="1">
    <source>
        <dbReference type="SAM" id="MobiDB-lite"/>
    </source>
</evidence>
<feature type="region of interest" description="Disordered" evidence="1">
    <location>
        <begin position="397"/>
        <end position="565"/>
    </location>
</feature>
<evidence type="ECO:0000313" key="4">
    <source>
        <dbReference type="Proteomes" id="UP000799776"/>
    </source>
</evidence>
<feature type="region of interest" description="Disordered" evidence="1">
    <location>
        <begin position="263"/>
        <end position="289"/>
    </location>
</feature>
<dbReference type="OrthoDB" id="5403181at2759"/>
<dbReference type="EMBL" id="ML978711">
    <property type="protein sequence ID" value="KAF2092239.1"/>
    <property type="molecule type" value="Genomic_DNA"/>
</dbReference>
<dbReference type="Pfam" id="PF11274">
    <property type="entry name" value="DUF3074"/>
    <property type="match status" value="1"/>
</dbReference>
<dbReference type="PANTHER" id="PTHR40370">
    <property type="entry name" value="EXPRESSED PROTEIN"/>
    <property type="match status" value="1"/>
</dbReference>
<comment type="caution">
    <text evidence="3">The sequence shown here is derived from an EMBL/GenBank/DDBJ whole genome shotgun (WGS) entry which is preliminary data.</text>
</comment>
<feature type="compositionally biased region" description="Low complexity" evidence="1">
    <location>
        <begin position="402"/>
        <end position="411"/>
    </location>
</feature>
<proteinExistence type="predicted"/>
<keyword evidence="4" id="KW-1185">Reference proteome</keyword>
<gene>
    <name evidence="3" type="ORF">K490DRAFT_31102</name>
</gene>
<dbReference type="InterPro" id="IPR024500">
    <property type="entry name" value="DUF3074"/>
</dbReference>
<feature type="region of interest" description="Disordered" evidence="1">
    <location>
        <begin position="613"/>
        <end position="635"/>
    </location>
</feature>
<feature type="compositionally biased region" description="Low complexity" evidence="1">
    <location>
        <begin position="433"/>
        <end position="448"/>
    </location>
</feature>
<dbReference type="CDD" id="cd08864">
    <property type="entry name" value="SRPBCC_DUF3074"/>
    <property type="match status" value="1"/>
</dbReference>
<evidence type="ECO:0000313" key="3">
    <source>
        <dbReference type="EMBL" id="KAF2092239.1"/>
    </source>
</evidence>
<feature type="compositionally biased region" description="Polar residues" evidence="1">
    <location>
        <begin position="456"/>
        <end position="467"/>
    </location>
</feature>
<feature type="compositionally biased region" description="Basic and acidic residues" evidence="1">
    <location>
        <begin position="267"/>
        <end position="279"/>
    </location>
</feature>
<feature type="compositionally biased region" description="Basic and acidic residues" evidence="1">
    <location>
        <begin position="470"/>
        <end position="565"/>
    </location>
</feature>
<protein>
    <recommendedName>
        <fullName evidence="2">DUF3074 domain-containing protein</fullName>
    </recommendedName>
</protein>
<dbReference type="InterPro" id="IPR023393">
    <property type="entry name" value="START-like_dom_sf"/>
</dbReference>
<dbReference type="SUPFAM" id="SSF55961">
    <property type="entry name" value="Bet v1-like"/>
    <property type="match status" value="1"/>
</dbReference>
<dbReference type="Gene3D" id="3.30.530.20">
    <property type="match status" value="1"/>
</dbReference>
<sequence>MSALHEALKILRPKPWAEVPQDDLATFMRSTFAETELIVNSVPQPAGGTDFESATLSRKDANGARSASEMTVSPVRSPPVDPAHEELHKAWGKPQKFSQKDNPLEIAVFKMAGNDRHGAWFARKSVHEGLGFTKWKKAMQREFPESLAFKGSPGEGSIRGIGVDKRLEKKDVEGVGRCEVLQLAAQFPKPTAPREFHTLLLTSEHGLTEKSKPHLSSESEASKHIPRHFMVVSIPTEHPEAPPLNGYVLGQYESVEMIREIPIIPPKEGKGEHTDRKDPADEDDPERNPVEWIMITRSDPGGGIPRFMVDRGTPGSVVADTSKFLNWACKMEEVPDADADIDVQDQAQRKEADSNQDYDATKGNGHVAGVEMQPQSITNDHFYNGISAYAPESVSNYLNPADSPSSSSSSSSDDETSTLNSFASAEQYRTADDGTAAPAAATTTSRPATPDHPNALHSTESLTSVKSPKSHYEKELSKIDAKKAALDAKMAKTREKEASRTEALTAKEAREQRKSTEKYEKEMQKLAAKRDKEARKLEEKKRKERVRDEKTRLRGERDEARERARVVEEENRLLRERVVELQKENTVLVQRVGRTEGGREVLRGVEEDIMGRRSVSAGRKSLGARSRASTEVKTP</sequence>
<feature type="region of interest" description="Disordered" evidence="1">
    <location>
        <begin position="346"/>
        <end position="366"/>
    </location>
</feature>
<dbReference type="PANTHER" id="PTHR40370:SF1">
    <property type="entry name" value="DUF3074 DOMAIN-CONTAINING PROTEIN"/>
    <property type="match status" value="1"/>
</dbReference>
<feature type="region of interest" description="Disordered" evidence="1">
    <location>
        <begin position="62"/>
        <end position="83"/>
    </location>
</feature>
<feature type="domain" description="DUF3074" evidence="2">
    <location>
        <begin position="120"/>
        <end position="328"/>
    </location>
</feature>
<evidence type="ECO:0000259" key="2">
    <source>
        <dbReference type="Pfam" id="PF11274"/>
    </source>
</evidence>
<reference evidence="3" key="1">
    <citation type="journal article" date="2020" name="Stud. Mycol.">
        <title>101 Dothideomycetes genomes: a test case for predicting lifestyles and emergence of pathogens.</title>
        <authorList>
            <person name="Haridas S."/>
            <person name="Albert R."/>
            <person name="Binder M."/>
            <person name="Bloem J."/>
            <person name="Labutti K."/>
            <person name="Salamov A."/>
            <person name="Andreopoulos B."/>
            <person name="Baker S."/>
            <person name="Barry K."/>
            <person name="Bills G."/>
            <person name="Bluhm B."/>
            <person name="Cannon C."/>
            <person name="Castanera R."/>
            <person name="Culley D."/>
            <person name="Daum C."/>
            <person name="Ezra D."/>
            <person name="Gonzalez J."/>
            <person name="Henrissat B."/>
            <person name="Kuo A."/>
            <person name="Liang C."/>
            <person name="Lipzen A."/>
            <person name="Lutzoni F."/>
            <person name="Magnuson J."/>
            <person name="Mondo S."/>
            <person name="Nolan M."/>
            <person name="Ohm R."/>
            <person name="Pangilinan J."/>
            <person name="Park H.-J."/>
            <person name="Ramirez L."/>
            <person name="Alfaro M."/>
            <person name="Sun H."/>
            <person name="Tritt A."/>
            <person name="Yoshinaga Y."/>
            <person name="Zwiers L.-H."/>
            <person name="Turgeon B."/>
            <person name="Goodwin S."/>
            <person name="Spatafora J."/>
            <person name="Crous P."/>
            <person name="Grigoriev I."/>
        </authorList>
    </citation>
    <scope>NUCLEOTIDE SEQUENCE</scope>
    <source>
        <strain evidence="3">CBS 121410</strain>
    </source>
</reference>
<dbReference type="AlphaFoldDB" id="A0A9P4I4C7"/>